<keyword evidence="2" id="KW-1185">Reference proteome</keyword>
<proteinExistence type="predicted"/>
<organism evidence="1 2">
    <name type="scientific">Promicromonospora umidemergens</name>
    <dbReference type="NCBI Taxonomy" id="629679"/>
    <lineage>
        <taxon>Bacteria</taxon>
        <taxon>Bacillati</taxon>
        <taxon>Actinomycetota</taxon>
        <taxon>Actinomycetes</taxon>
        <taxon>Micrococcales</taxon>
        <taxon>Promicromonosporaceae</taxon>
        <taxon>Promicromonospora</taxon>
    </lineage>
</organism>
<protein>
    <submittedName>
        <fullName evidence="1">Uncharacterized protein</fullName>
    </submittedName>
</protein>
<comment type="caution">
    <text evidence="1">The sequence shown here is derived from an EMBL/GenBank/DDBJ whole genome shotgun (WGS) entry which is preliminary data.</text>
</comment>
<sequence>MDLLDDSLNRVPQADHKIMVVPNDFDDARAPLLGTLPTEGSTVLNGRQMAMLADEISAFEPALEQGSVEVAVWALESIQRGSAGYVLVSGR</sequence>
<name>A0ABP8XGX7_9MICO</name>
<reference evidence="2" key="1">
    <citation type="journal article" date="2019" name="Int. J. Syst. Evol. Microbiol.">
        <title>The Global Catalogue of Microorganisms (GCM) 10K type strain sequencing project: providing services to taxonomists for standard genome sequencing and annotation.</title>
        <authorList>
            <consortium name="The Broad Institute Genomics Platform"/>
            <consortium name="The Broad Institute Genome Sequencing Center for Infectious Disease"/>
            <person name="Wu L."/>
            <person name="Ma J."/>
        </authorList>
    </citation>
    <scope>NUCLEOTIDE SEQUENCE [LARGE SCALE GENOMIC DNA]</scope>
    <source>
        <strain evidence="2">JCM 17975</strain>
    </source>
</reference>
<evidence type="ECO:0000313" key="2">
    <source>
        <dbReference type="Proteomes" id="UP001500843"/>
    </source>
</evidence>
<evidence type="ECO:0000313" key="1">
    <source>
        <dbReference type="EMBL" id="GAA4706664.1"/>
    </source>
</evidence>
<dbReference type="Proteomes" id="UP001500843">
    <property type="component" value="Unassembled WGS sequence"/>
</dbReference>
<dbReference type="EMBL" id="BAABHM010000012">
    <property type="protein sequence ID" value="GAA4706664.1"/>
    <property type="molecule type" value="Genomic_DNA"/>
</dbReference>
<gene>
    <name evidence="1" type="ORF">GCM10023198_31120</name>
</gene>
<accession>A0ABP8XGX7</accession>